<dbReference type="EMBL" id="BAAAHQ010000009">
    <property type="protein sequence ID" value="GAA0923374.1"/>
    <property type="molecule type" value="Genomic_DNA"/>
</dbReference>
<dbReference type="PANTHER" id="PTHR43162">
    <property type="match status" value="1"/>
</dbReference>
<reference evidence="2 3" key="1">
    <citation type="journal article" date="2019" name="Int. J. Syst. Evol. Microbiol.">
        <title>The Global Catalogue of Microorganisms (GCM) 10K type strain sequencing project: providing services to taxonomists for standard genome sequencing and annotation.</title>
        <authorList>
            <consortium name="The Broad Institute Genomics Platform"/>
            <consortium name="The Broad Institute Genome Sequencing Center for Infectious Disease"/>
            <person name="Wu L."/>
            <person name="Ma J."/>
        </authorList>
    </citation>
    <scope>NUCLEOTIDE SEQUENCE [LARGE SCALE GENOMIC DNA]</scope>
    <source>
        <strain evidence="2 3">JCM 11136</strain>
    </source>
</reference>
<dbReference type="Pfam" id="PF01370">
    <property type="entry name" value="Epimerase"/>
    <property type="match status" value="1"/>
</dbReference>
<feature type="domain" description="NAD-dependent epimerase/dehydratase" evidence="1">
    <location>
        <begin position="3"/>
        <end position="85"/>
    </location>
</feature>
<keyword evidence="3" id="KW-1185">Reference proteome</keyword>
<dbReference type="InterPro" id="IPR001509">
    <property type="entry name" value="Epimerase_deHydtase"/>
</dbReference>
<gene>
    <name evidence="2" type="ORF">GCM10009560_23270</name>
</gene>
<evidence type="ECO:0000313" key="2">
    <source>
        <dbReference type="EMBL" id="GAA0923374.1"/>
    </source>
</evidence>
<proteinExistence type="predicted"/>
<organism evidence="2 3">
    <name type="scientific">Nonomuraea longicatena</name>
    <dbReference type="NCBI Taxonomy" id="83682"/>
    <lineage>
        <taxon>Bacteria</taxon>
        <taxon>Bacillati</taxon>
        <taxon>Actinomycetota</taxon>
        <taxon>Actinomycetes</taxon>
        <taxon>Streptosporangiales</taxon>
        <taxon>Streptosporangiaceae</taxon>
        <taxon>Nonomuraea</taxon>
    </lineage>
</organism>
<dbReference type="RefSeq" id="WP_343949794.1">
    <property type="nucleotide sequence ID" value="NZ_BAAAHQ010000009.1"/>
</dbReference>
<name>A0ABN1P623_9ACTN</name>
<dbReference type="InterPro" id="IPR051604">
    <property type="entry name" value="Ergot_Alk_Oxidoreductase"/>
</dbReference>
<accession>A0ABN1P623</accession>
<protein>
    <submittedName>
        <fullName evidence="2">NAD(P)H-binding protein</fullName>
    </submittedName>
</protein>
<dbReference type="InterPro" id="IPR036291">
    <property type="entry name" value="NAD(P)-bd_dom_sf"/>
</dbReference>
<dbReference type="Proteomes" id="UP001501578">
    <property type="component" value="Unassembled WGS sequence"/>
</dbReference>
<dbReference type="SUPFAM" id="SSF51735">
    <property type="entry name" value="NAD(P)-binding Rossmann-fold domains"/>
    <property type="match status" value="1"/>
</dbReference>
<sequence>MSILVIGGTGKTGRRVTDRLKARGHDVRVAARSTGFHWDRPDTWAPHLAGARAVYLVTNPLSTDTSKEVADLLGRTEARVVLLSARDIHSPAEAPVREHTGGWTILRPTWFAQNFTEDLFAGFMERGRLALPTGEGREPFVDLADVADVAVEALTDPGHDGRAYDLSGPELLSFREAVALLGRGVEYEPVTAEEFKREIAGFGEELAEYTAGLLVDIANGANAYLSDGVQQVLGRAPGRFADFVARVDAARTAGE</sequence>
<evidence type="ECO:0000313" key="3">
    <source>
        <dbReference type="Proteomes" id="UP001501578"/>
    </source>
</evidence>
<dbReference type="Gene3D" id="3.90.25.10">
    <property type="entry name" value="UDP-galactose 4-epimerase, domain 1"/>
    <property type="match status" value="1"/>
</dbReference>
<evidence type="ECO:0000259" key="1">
    <source>
        <dbReference type="Pfam" id="PF01370"/>
    </source>
</evidence>
<comment type="caution">
    <text evidence="2">The sequence shown here is derived from an EMBL/GenBank/DDBJ whole genome shotgun (WGS) entry which is preliminary data.</text>
</comment>
<dbReference type="PANTHER" id="PTHR43162:SF1">
    <property type="entry name" value="PRESTALK A DIFFERENTIATION PROTEIN A"/>
    <property type="match status" value="1"/>
</dbReference>
<dbReference type="Gene3D" id="3.40.50.720">
    <property type="entry name" value="NAD(P)-binding Rossmann-like Domain"/>
    <property type="match status" value="1"/>
</dbReference>